<dbReference type="Proteomes" id="UP001488805">
    <property type="component" value="Unassembled WGS sequence"/>
</dbReference>
<reference evidence="2 3" key="1">
    <citation type="journal article" date="2024" name="Genome Biol. Evol.">
        <title>Chromosome-level genome assembly of the viviparous eelpout Zoarces viviparus.</title>
        <authorList>
            <person name="Fuhrmann N."/>
            <person name="Brasseur M.V."/>
            <person name="Bakowski C.E."/>
            <person name="Podsiadlowski L."/>
            <person name="Prost S."/>
            <person name="Krehenwinkel H."/>
            <person name="Mayer C."/>
        </authorList>
    </citation>
    <scope>NUCLEOTIDE SEQUENCE [LARGE SCALE GENOMIC DNA]</scope>
    <source>
        <strain evidence="2">NO-MEL_2022_Ind0_liver</strain>
    </source>
</reference>
<evidence type="ECO:0000313" key="2">
    <source>
        <dbReference type="EMBL" id="KAK9538161.1"/>
    </source>
</evidence>
<proteinExistence type="predicted"/>
<sequence>MWMLLGKLVPLQSPGSSSSSSSSGSSTEGTAELCGRMVPPPAAPTGDAEQTGVIPFTAGHRSTAARRTDALIRRRSASVLLSLRL</sequence>
<protein>
    <recommendedName>
        <fullName evidence="4">Secreted protein</fullName>
    </recommendedName>
</protein>
<comment type="caution">
    <text evidence="2">The sequence shown here is derived from an EMBL/GenBank/DDBJ whole genome shotgun (WGS) entry which is preliminary data.</text>
</comment>
<evidence type="ECO:0000256" key="1">
    <source>
        <dbReference type="SAM" id="MobiDB-lite"/>
    </source>
</evidence>
<name>A0AAW1FTZ4_ZOAVI</name>
<evidence type="ECO:0008006" key="4">
    <source>
        <dbReference type="Google" id="ProtNLM"/>
    </source>
</evidence>
<gene>
    <name evidence="2" type="ORF">VZT92_005713</name>
</gene>
<dbReference type="AlphaFoldDB" id="A0AAW1FTZ4"/>
<feature type="compositionally biased region" description="Low complexity" evidence="1">
    <location>
        <begin position="13"/>
        <end position="26"/>
    </location>
</feature>
<keyword evidence="3" id="KW-1185">Reference proteome</keyword>
<feature type="region of interest" description="Disordered" evidence="1">
    <location>
        <begin position="1"/>
        <end position="53"/>
    </location>
</feature>
<evidence type="ECO:0000313" key="3">
    <source>
        <dbReference type="Proteomes" id="UP001488805"/>
    </source>
</evidence>
<accession>A0AAW1FTZ4</accession>
<organism evidence="2 3">
    <name type="scientific">Zoarces viviparus</name>
    <name type="common">Viviparous eelpout</name>
    <name type="synonym">Blennius viviparus</name>
    <dbReference type="NCBI Taxonomy" id="48416"/>
    <lineage>
        <taxon>Eukaryota</taxon>
        <taxon>Metazoa</taxon>
        <taxon>Chordata</taxon>
        <taxon>Craniata</taxon>
        <taxon>Vertebrata</taxon>
        <taxon>Euteleostomi</taxon>
        <taxon>Actinopterygii</taxon>
        <taxon>Neopterygii</taxon>
        <taxon>Teleostei</taxon>
        <taxon>Neoteleostei</taxon>
        <taxon>Acanthomorphata</taxon>
        <taxon>Eupercaria</taxon>
        <taxon>Perciformes</taxon>
        <taxon>Cottioidei</taxon>
        <taxon>Zoarcales</taxon>
        <taxon>Zoarcidae</taxon>
        <taxon>Zoarcinae</taxon>
        <taxon>Zoarces</taxon>
    </lineage>
</organism>
<dbReference type="EMBL" id="JBCEZU010000034">
    <property type="protein sequence ID" value="KAK9538161.1"/>
    <property type="molecule type" value="Genomic_DNA"/>
</dbReference>